<evidence type="ECO:0000256" key="2">
    <source>
        <dbReference type="ARBA" id="ARBA00022475"/>
    </source>
</evidence>
<feature type="transmembrane region" description="Helical" evidence="6">
    <location>
        <begin position="112"/>
        <end position="131"/>
    </location>
</feature>
<evidence type="ECO:0000313" key="8">
    <source>
        <dbReference type="EMBL" id="OAI21560.1"/>
    </source>
</evidence>
<keyword evidence="5 6" id="KW-0472">Membrane</keyword>
<evidence type="ECO:0000256" key="6">
    <source>
        <dbReference type="SAM" id="Phobius"/>
    </source>
</evidence>
<accession>A0A177NWV7</accession>
<sequence length="159" mass="18362">MQAFELNLPKKPGAEYPSAPGFLRRMCAVFYDGLLLLAVLFFATAIALPFNGGQSFTSEQYYFPLYLFGISYCFYVWFWMHGGQTLGLKAWNIRLSNLDGDRLNMREATFRFFAAMLSWSCLGLGFVWCLFDRNKLSWHDHLSKTRLRFVPGEKISPPN</sequence>
<dbReference type="Proteomes" id="UP000078476">
    <property type="component" value="Unassembled WGS sequence"/>
</dbReference>
<dbReference type="InterPro" id="IPR010432">
    <property type="entry name" value="RDD"/>
</dbReference>
<dbReference type="PANTHER" id="PTHR36115:SF10">
    <property type="entry name" value="RDD DOMAIN-CONTAINING PROTEIN"/>
    <property type="match status" value="1"/>
</dbReference>
<dbReference type="Pfam" id="PF06271">
    <property type="entry name" value="RDD"/>
    <property type="match status" value="1"/>
</dbReference>
<evidence type="ECO:0000259" key="7">
    <source>
        <dbReference type="Pfam" id="PF06271"/>
    </source>
</evidence>
<reference evidence="8 9" key="1">
    <citation type="submission" date="2016-03" db="EMBL/GenBank/DDBJ databases">
        <authorList>
            <person name="Ploux O."/>
        </authorList>
    </citation>
    <scope>NUCLEOTIDE SEQUENCE [LARGE SCALE GENOMIC DNA]</scope>
    <source>
        <strain evidence="8 9">R-45370</strain>
    </source>
</reference>
<name>A0A177NWV7_9GAMM</name>
<keyword evidence="4 6" id="KW-1133">Transmembrane helix</keyword>
<comment type="subcellular location">
    <subcellularLocation>
        <location evidence="1">Cell membrane</location>
        <topology evidence="1">Multi-pass membrane protein</topology>
    </subcellularLocation>
</comment>
<feature type="transmembrane region" description="Helical" evidence="6">
    <location>
        <begin position="62"/>
        <end position="80"/>
    </location>
</feature>
<dbReference type="GO" id="GO:0005886">
    <property type="term" value="C:plasma membrane"/>
    <property type="evidence" value="ECO:0007669"/>
    <property type="project" value="UniProtKB-SubCell"/>
</dbReference>
<evidence type="ECO:0000256" key="3">
    <source>
        <dbReference type="ARBA" id="ARBA00022692"/>
    </source>
</evidence>
<keyword evidence="3 6" id="KW-0812">Transmembrane</keyword>
<feature type="domain" description="RDD" evidence="7">
    <location>
        <begin position="20"/>
        <end position="143"/>
    </location>
</feature>
<dbReference type="STRING" id="980561.A1359_19245"/>
<proteinExistence type="predicted"/>
<dbReference type="InterPro" id="IPR051791">
    <property type="entry name" value="Pra-immunoreactive"/>
</dbReference>
<evidence type="ECO:0000256" key="5">
    <source>
        <dbReference type="ARBA" id="ARBA00023136"/>
    </source>
</evidence>
<dbReference type="EMBL" id="LUUI01000008">
    <property type="protein sequence ID" value="OAI21560.1"/>
    <property type="molecule type" value="Genomic_DNA"/>
</dbReference>
<gene>
    <name evidence="8" type="ORF">A1359_19245</name>
</gene>
<evidence type="ECO:0000256" key="1">
    <source>
        <dbReference type="ARBA" id="ARBA00004651"/>
    </source>
</evidence>
<protein>
    <recommendedName>
        <fullName evidence="7">RDD domain-containing protein</fullName>
    </recommendedName>
</protein>
<evidence type="ECO:0000256" key="4">
    <source>
        <dbReference type="ARBA" id="ARBA00022989"/>
    </source>
</evidence>
<organism evidence="8 9">
    <name type="scientific">Methylomonas lenta</name>
    <dbReference type="NCBI Taxonomy" id="980561"/>
    <lineage>
        <taxon>Bacteria</taxon>
        <taxon>Pseudomonadati</taxon>
        <taxon>Pseudomonadota</taxon>
        <taxon>Gammaproteobacteria</taxon>
        <taxon>Methylococcales</taxon>
        <taxon>Methylococcaceae</taxon>
        <taxon>Methylomonas</taxon>
    </lineage>
</organism>
<keyword evidence="2" id="KW-1003">Cell membrane</keyword>
<comment type="caution">
    <text evidence="8">The sequence shown here is derived from an EMBL/GenBank/DDBJ whole genome shotgun (WGS) entry which is preliminary data.</text>
</comment>
<feature type="transmembrane region" description="Helical" evidence="6">
    <location>
        <begin position="28"/>
        <end position="50"/>
    </location>
</feature>
<keyword evidence="9" id="KW-1185">Reference proteome</keyword>
<dbReference type="OrthoDB" id="9793824at2"/>
<dbReference type="AlphaFoldDB" id="A0A177NWV7"/>
<dbReference type="PANTHER" id="PTHR36115">
    <property type="entry name" value="PROLINE-RICH ANTIGEN HOMOLOG-RELATED"/>
    <property type="match status" value="1"/>
</dbReference>
<evidence type="ECO:0000313" key="9">
    <source>
        <dbReference type="Proteomes" id="UP000078476"/>
    </source>
</evidence>